<keyword evidence="2 4" id="KW-0560">Oxidoreductase</keyword>
<dbReference type="Gene3D" id="3.40.50.720">
    <property type="entry name" value="NAD(P)-binding Rossmann-like Domain"/>
    <property type="match status" value="2"/>
</dbReference>
<dbReference type="InterPro" id="IPR006139">
    <property type="entry name" value="D-isomer_2_OHA_DH_cat_dom"/>
</dbReference>
<evidence type="ECO:0000256" key="3">
    <source>
        <dbReference type="ARBA" id="ARBA00023027"/>
    </source>
</evidence>
<comment type="similarity">
    <text evidence="1 4">Belongs to the D-isomer specific 2-hydroxyacid dehydrogenase family.</text>
</comment>
<proteinExistence type="inferred from homology"/>
<dbReference type="SUPFAM" id="SSF52283">
    <property type="entry name" value="Formate/glycerate dehydrogenase catalytic domain-like"/>
    <property type="match status" value="1"/>
</dbReference>
<feature type="domain" description="D-isomer specific 2-hydroxyacid dehydrogenase catalytic" evidence="5">
    <location>
        <begin position="14"/>
        <end position="302"/>
    </location>
</feature>
<name>A0A5J6STC7_9BACI</name>
<keyword evidence="8" id="KW-1185">Reference proteome</keyword>
<sequence>MKILFSFLPNPDQQVNLIEEFPNAEFIFQKPFDEETLKTADIFVTYGEDLQACHIASAHHLKWIMVASAGLEKMPLKEIADRNILVTNVRGIHKTPMAESILAHILSIKKSLPTIAENQRNAEWSKKVNSSELFGATALIVGPGAIGGEVARILQAFGVHTIGCNRSGESANYMNEMISFSQLDELLPTADIVLSILPSTTETRHLFTYEHFHCMKRTAIFMNFGRGDVVKEEELLRALKDECMAYAVLDVFENEPLPEGHPFWKMDNVIVSPHVSSHSSQYVVRALDIFTKNLSKWIEGNNRMENMIDLEKGY</sequence>
<dbReference type="GO" id="GO:0051287">
    <property type="term" value="F:NAD binding"/>
    <property type="evidence" value="ECO:0007669"/>
    <property type="project" value="InterPro"/>
</dbReference>
<dbReference type="RefSeq" id="WP_151701053.1">
    <property type="nucleotide sequence ID" value="NZ_CP031223.1"/>
</dbReference>
<dbReference type="CDD" id="cd05300">
    <property type="entry name" value="2-Hacid_dh_1"/>
    <property type="match status" value="1"/>
</dbReference>
<dbReference type="KEGG" id="psyo:PB01_15855"/>
<dbReference type="OrthoDB" id="9805416at2"/>
<dbReference type="SUPFAM" id="SSF51735">
    <property type="entry name" value="NAD(P)-binding Rossmann-fold domains"/>
    <property type="match status" value="1"/>
</dbReference>
<evidence type="ECO:0000256" key="4">
    <source>
        <dbReference type="RuleBase" id="RU003719"/>
    </source>
</evidence>
<dbReference type="AlphaFoldDB" id="A0A5J6STC7"/>
<dbReference type="PANTHER" id="PTHR43333">
    <property type="entry name" value="2-HACID_DH_C DOMAIN-CONTAINING PROTEIN"/>
    <property type="match status" value="1"/>
</dbReference>
<keyword evidence="3" id="KW-0520">NAD</keyword>
<dbReference type="PANTHER" id="PTHR43333:SF1">
    <property type="entry name" value="D-ISOMER SPECIFIC 2-HYDROXYACID DEHYDROGENASE NAD-BINDING DOMAIN-CONTAINING PROTEIN"/>
    <property type="match status" value="1"/>
</dbReference>
<evidence type="ECO:0000313" key="7">
    <source>
        <dbReference type="EMBL" id="QFG00165.1"/>
    </source>
</evidence>
<dbReference type="InterPro" id="IPR036291">
    <property type="entry name" value="NAD(P)-bd_dom_sf"/>
</dbReference>
<organism evidence="7 8">
    <name type="scientific">Psychrobacillus glaciei</name>
    <dbReference type="NCBI Taxonomy" id="2283160"/>
    <lineage>
        <taxon>Bacteria</taxon>
        <taxon>Bacillati</taxon>
        <taxon>Bacillota</taxon>
        <taxon>Bacilli</taxon>
        <taxon>Bacillales</taxon>
        <taxon>Bacillaceae</taxon>
        <taxon>Psychrobacillus</taxon>
    </lineage>
</organism>
<dbReference type="Pfam" id="PF00389">
    <property type="entry name" value="2-Hacid_dh"/>
    <property type="match status" value="1"/>
</dbReference>
<evidence type="ECO:0000313" key="8">
    <source>
        <dbReference type="Proteomes" id="UP000325517"/>
    </source>
</evidence>
<evidence type="ECO:0000259" key="5">
    <source>
        <dbReference type="Pfam" id="PF00389"/>
    </source>
</evidence>
<dbReference type="Pfam" id="PF02826">
    <property type="entry name" value="2-Hacid_dh_C"/>
    <property type="match status" value="1"/>
</dbReference>
<evidence type="ECO:0000259" key="6">
    <source>
        <dbReference type="Pfam" id="PF02826"/>
    </source>
</evidence>
<gene>
    <name evidence="7" type="ORF">PB01_15855</name>
</gene>
<protein>
    <submittedName>
        <fullName evidence="7">D-2-hydroxyacid dehydrogenase</fullName>
    </submittedName>
</protein>
<dbReference type="EMBL" id="CP031223">
    <property type="protein sequence ID" value="QFG00165.1"/>
    <property type="molecule type" value="Genomic_DNA"/>
</dbReference>
<dbReference type="InterPro" id="IPR006140">
    <property type="entry name" value="D-isomer_DH_NAD-bd"/>
</dbReference>
<accession>A0A5J6STC7</accession>
<reference evidence="7 8" key="1">
    <citation type="submission" date="2018-07" db="EMBL/GenBank/DDBJ databases">
        <title>Complete genome sequence of Psychrobacillus sp. PB01, isolated from iceberg, and comparative genome analysis of Psychrobacillus strains.</title>
        <authorList>
            <person name="Lee P.C."/>
        </authorList>
    </citation>
    <scope>NUCLEOTIDE SEQUENCE [LARGE SCALE GENOMIC DNA]</scope>
    <source>
        <strain evidence="7 8">PB01</strain>
    </source>
</reference>
<evidence type="ECO:0000256" key="2">
    <source>
        <dbReference type="ARBA" id="ARBA00023002"/>
    </source>
</evidence>
<evidence type="ECO:0000256" key="1">
    <source>
        <dbReference type="ARBA" id="ARBA00005854"/>
    </source>
</evidence>
<dbReference type="Proteomes" id="UP000325517">
    <property type="component" value="Chromosome"/>
</dbReference>
<feature type="domain" description="D-isomer specific 2-hydroxyacid dehydrogenase NAD-binding" evidence="6">
    <location>
        <begin position="102"/>
        <end position="276"/>
    </location>
</feature>
<dbReference type="GO" id="GO:0016616">
    <property type="term" value="F:oxidoreductase activity, acting on the CH-OH group of donors, NAD or NADP as acceptor"/>
    <property type="evidence" value="ECO:0007669"/>
    <property type="project" value="InterPro"/>
</dbReference>